<dbReference type="EMBL" id="JACHEJ010000065">
    <property type="protein sequence ID" value="MBB6182655.1"/>
    <property type="molecule type" value="Genomic_DNA"/>
</dbReference>
<name>A0A7W9Z251_9HYPH</name>
<proteinExistence type="predicted"/>
<gene>
    <name evidence="1" type="ORF">HNQ75_004651</name>
</gene>
<feature type="non-terminal residue" evidence="1">
    <location>
        <position position="1"/>
    </location>
</feature>
<evidence type="ECO:0000313" key="2">
    <source>
        <dbReference type="Proteomes" id="UP000535501"/>
    </source>
</evidence>
<dbReference type="AlphaFoldDB" id="A0A7W9Z251"/>
<keyword evidence="2" id="KW-1185">Reference proteome</keyword>
<reference evidence="1 2" key="1">
    <citation type="submission" date="2020-08" db="EMBL/GenBank/DDBJ databases">
        <title>Genomic Encyclopedia of Type Strains, Phase IV (KMG-IV): sequencing the most valuable type-strain genomes for metagenomic binning, comparative biology and taxonomic classification.</title>
        <authorList>
            <person name="Goeker M."/>
        </authorList>
    </citation>
    <scope>NUCLEOTIDE SEQUENCE [LARGE SCALE GENOMIC DNA]</scope>
    <source>
        <strain evidence="1 2">DSM 102134</strain>
    </source>
</reference>
<comment type="caution">
    <text evidence="1">The sequence shown here is derived from an EMBL/GenBank/DDBJ whole genome shotgun (WGS) entry which is preliminary data.</text>
</comment>
<accession>A0A7W9Z251</accession>
<protein>
    <submittedName>
        <fullName evidence="1">Uncharacterized protein</fullName>
    </submittedName>
</protein>
<sequence>PRRKRSDVTIELGRGRRVRVDSDIDTEALGRILDCVLGRR</sequence>
<evidence type="ECO:0000313" key="1">
    <source>
        <dbReference type="EMBL" id="MBB6182655.1"/>
    </source>
</evidence>
<organism evidence="1 2">
    <name type="scientific">Pseudorhizobium flavum</name>
    <dbReference type="NCBI Taxonomy" id="1335061"/>
    <lineage>
        <taxon>Bacteria</taxon>
        <taxon>Pseudomonadati</taxon>
        <taxon>Pseudomonadota</taxon>
        <taxon>Alphaproteobacteria</taxon>
        <taxon>Hyphomicrobiales</taxon>
        <taxon>Rhizobiaceae</taxon>
        <taxon>Rhizobium/Agrobacterium group</taxon>
        <taxon>Pseudorhizobium</taxon>
    </lineage>
</organism>
<dbReference type="Proteomes" id="UP000535501">
    <property type="component" value="Unassembled WGS sequence"/>
</dbReference>